<dbReference type="GO" id="GO:0046872">
    <property type="term" value="F:metal ion binding"/>
    <property type="evidence" value="ECO:0007669"/>
    <property type="project" value="UniProtKB-KW"/>
</dbReference>
<comment type="caution">
    <text evidence="9">The sequence shown here is derived from an EMBL/GenBank/DDBJ whole genome shotgun (WGS) entry which is preliminary data.</text>
</comment>
<dbReference type="Pfam" id="PF09243">
    <property type="entry name" value="Rsm22"/>
    <property type="match status" value="1"/>
</dbReference>
<comment type="subcellular location">
    <subcellularLocation>
        <location evidence="1">Mitochondrion</location>
    </subcellularLocation>
</comment>
<keyword evidence="2" id="KW-0479">Metal-binding</keyword>
<comment type="function">
    <text evidence="7">Mitochondrial ribosome (mitoribosome) assembly factor. Binds at the interface of the head and body domains of the mitochondrial small ribosomal subunit (mt-SSU), occluding the mRNA channel and preventing compaction of the head domain towards the body. Probable inactive methyltransferase: retains the characteristic folding and ability to bind S-adenosyl-L-methionine, but it probably lost its methyltransferase activity.</text>
</comment>
<organism evidence="9 10">
    <name type="scientific">Aphanomyces astaci</name>
    <name type="common">Crayfish plague agent</name>
    <dbReference type="NCBI Taxonomy" id="112090"/>
    <lineage>
        <taxon>Eukaryota</taxon>
        <taxon>Sar</taxon>
        <taxon>Stramenopiles</taxon>
        <taxon>Oomycota</taxon>
        <taxon>Saprolegniomycetes</taxon>
        <taxon>Saprolegniales</taxon>
        <taxon>Verrucalvaceae</taxon>
        <taxon>Aphanomyces</taxon>
    </lineage>
</organism>
<keyword evidence="3" id="KW-0809">Transit peptide</keyword>
<evidence type="ECO:0000256" key="5">
    <source>
        <dbReference type="ARBA" id="ARBA00023014"/>
    </source>
</evidence>
<evidence type="ECO:0000256" key="4">
    <source>
        <dbReference type="ARBA" id="ARBA00023004"/>
    </source>
</evidence>
<keyword evidence="6" id="KW-0496">Mitochondrion</keyword>
<proteinExistence type="predicted"/>
<evidence type="ECO:0008006" key="11">
    <source>
        <dbReference type="Google" id="ProtNLM"/>
    </source>
</evidence>
<dbReference type="GO" id="GO:0006412">
    <property type="term" value="P:translation"/>
    <property type="evidence" value="ECO:0007669"/>
    <property type="project" value="InterPro"/>
</dbReference>
<evidence type="ECO:0000313" key="9">
    <source>
        <dbReference type="EMBL" id="RHY06547.1"/>
    </source>
</evidence>
<keyword evidence="4" id="KW-0408">Iron</keyword>
<accession>A0A397ALM9</accession>
<dbReference type="SUPFAM" id="SSF53335">
    <property type="entry name" value="S-adenosyl-L-methionine-dependent methyltransferases"/>
    <property type="match status" value="1"/>
</dbReference>
<evidence type="ECO:0000256" key="2">
    <source>
        <dbReference type="ARBA" id="ARBA00022723"/>
    </source>
</evidence>
<dbReference type="AlphaFoldDB" id="A0A397ALM9"/>
<dbReference type="Proteomes" id="UP000265427">
    <property type="component" value="Unassembled WGS sequence"/>
</dbReference>
<gene>
    <name evidence="9" type="ORF">DYB36_003697</name>
</gene>
<evidence type="ECO:0000256" key="6">
    <source>
        <dbReference type="ARBA" id="ARBA00023128"/>
    </source>
</evidence>
<evidence type="ECO:0000256" key="8">
    <source>
        <dbReference type="SAM" id="MobiDB-lite"/>
    </source>
</evidence>
<name>A0A397ALM9_APHAT</name>
<feature type="compositionally biased region" description="Basic residues" evidence="8">
    <location>
        <begin position="545"/>
        <end position="560"/>
    </location>
</feature>
<keyword evidence="5" id="KW-0411">Iron-sulfur</keyword>
<evidence type="ECO:0000256" key="3">
    <source>
        <dbReference type="ARBA" id="ARBA00022946"/>
    </source>
</evidence>
<dbReference type="InterPro" id="IPR029063">
    <property type="entry name" value="SAM-dependent_MTases_sf"/>
</dbReference>
<dbReference type="InterPro" id="IPR015324">
    <property type="entry name" value="Ribosomal_Rsm22-like"/>
</dbReference>
<dbReference type="InterPro" id="IPR052571">
    <property type="entry name" value="Mt_RNA_Methyltransferase"/>
</dbReference>
<dbReference type="GO" id="GO:0008168">
    <property type="term" value="F:methyltransferase activity"/>
    <property type="evidence" value="ECO:0007669"/>
    <property type="project" value="InterPro"/>
</dbReference>
<dbReference type="Gene3D" id="3.40.50.150">
    <property type="entry name" value="Vaccinia Virus protein VP39"/>
    <property type="match status" value="1"/>
</dbReference>
<feature type="region of interest" description="Disordered" evidence="8">
    <location>
        <begin position="536"/>
        <end position="570"/>
    </location>
</feature>
<evidence type="ECO:0000256" key="1">
    <source>
        <dbReference type="ARBA" id="ARBA00004173"/>
    </source>
</evidence>
<evidence type="ECO:0000313" key="10">
    <source>
        <dbReference type="Proteomes" id="UP000265427"/>
    </source>
</evidence>
<dbReference type="GO" id="GO:0005763">
    <property type="term" value="C:mitochondrial small ribosomal subunit"/>
    <property type="evidence" value="ECO:0007669"/>
    <property type="project" value="TreeGrafter"/>
</dbReference>
<evidence type="ECO:0000256" key="7">
    <source>
        <dbReference type="ARBA" id="ARBA00045681"/>
    </source>
</evidence>
<dbReference type="VEuPathDB" id="FungiDB:H257_02690"/>
<sequence length="570" mass="63301">MSESSSSSTSSASLTQYTPSTTPSWFDASMLHDFNISLSHVTGPSRSPEFILNASLVAFGQGSRYYVSKSYSSLRRFRRAILRAIATTARRDGRCTCQGSACAFAGVGDAYLRPHALTCLDVLGFGVYGSSERRQDEVRAFVAAVVATMQGVDKARWSDQCLFLQLIAYFFDTAAQTSCKSLKMARSQRMNLSLHGWHLNRTQTYGAGITSAKSALTKGKETISRISKINDTADIVDGLSSIGLNQLHVFPEPLRQRVSTLLKERTQVQLEKLKETITLGTSKSRFPWDSHNEQIGWEMDKKAKIPEFLYGPQETMAYMAFEMDGVYSSVHHVLRQMTDADGEATPFQPKSMLDFGSGPGTASWVAKEFFDESLQEYRLVEPSQSMADAANVIMEGFRGLSFRKSLGEMKREIAKGKQYDLIMASFVLSDITNDIERIAIVSTLWSLLAENGRLVLVDRGNSWGSLQVRSARQFILDSLTTNADQVVVSDDATPRIQGGKVLGPCPHQKEVRRAIREVYRAARKAHWGAQWPASKDSYELPKAVHPPKRRKRKPSAKKLAARAGKLVQDS</sequence>
<dbReference type="EMBL" id="QUSZ01006214">
    <property type="protein sequence ID" value="RHY06547.1"/>
    <property type="molecule type" value="Genomic_DNA"/>
</dbReference>
<dbReference type="GO" id="GO:0051536">
    <property type="term" value="F:iron-sulfur cluster binding"/>
    <property type="evidence" value="ECO:0007669"/>
    <property type="project" value="UniProtKB-KW"/>
</dbReference>
<dbReference type="GO" id="GO:0003735">
    <property type="term" value="F:structural constituent of ribosome"/>
    <property type="evidence" value="ECO:0007669"/>
    <property type="project" value="TreeGrafter"/>
</dbReference>
<reference evidence="9 10" key="1">
    <citation type="submission" date="2018-08" db="EMBL/GenBank/DDBJ databases">
        <title>Aphanomyces genome sequencing and annotation.</title>
        <authorList>
            <person name="Minardi D."/>
            <person name="Oidtmann B."/>
            <person name="Van Der Giezen M."/>
            <person name="Studholme D.J."/>
        </authorList>
    </citation>
    <scope>NUCLEOTIDE SEQUENCE [LARGE SCALE GENOMIC DNA]</scope>
    <source>
        <strain evidence="9 10">Kv</strain>
    </source>
</reference>
<protein>
    <recommendedName>
        <fullName evidence="11">Methyltransferase domain-containing protein</fullName>
    </recommendedName>
</protein>
<dbReference type="PANTHER" id="PTHR13184:SF5">
    <property type="entry name" value="METHYLTRANSFERASE-LIKE PROTEIN 17, MITOCHONDRIAL"/>
    <property type="match status" value="1"/>
</dbReference>
<dbReference type="PANTHER" id="PTHR13184">
    <property type="entry name" value="37S RIBOSOMAL PROTEIN S22"/>
    <property type="match status" value="1"/>
</dbReference>